<gene>
    <name evidence="11" type="ORF">FRY74_02610</name>
</gene>
<keyword evidence="4 8" id="KW-0479">Metal-binding</keyword>
<dbReference type="EC" id="4.-.-.-" evidence="8"/>
<comment type="similarity">
    <text evidence="2 8">Belongs to the PTPS family. QueD subfamily.</text>
</comment>
<comment type="caution">
    <text evidence="11">The sequence shown here is derived from an EMBL/GenBank/DDBJ whole genome shotgun (WGS) entry which is preliminary data.</text>
</comment>
<dbReference type="GO" id="GO:0046872">
    <property type="term" value="F:metal ion binding"/>
    <property type="evidence" value="ECO:0007669"/>
    <property type="project" value="UniProtKB-KW"/>
</dbReference>
<feature type="active site" description="Proton acceptor" evidence="9">
    <location>
        <position position="34"/>
    </location>
</feature>
<evidence type="ECO:0000256" key="1">
    <source>
        <dbReference type="ARBA" id="ARBA00005061"/>
    </source>
</evidence>
<accession>A0A5C6RYQ1</accession>
<evidence type="ECO:0000256" key="3">
    <source>
        <dbReference type="ARBA" id="ARBA00018141"/>
    </source>
</evidence>
<evidence type="ECO:0000256" key="8">
    <source>
        <dbReference type="PIRNR" id="PIRNR006113"/>
    </source>
</evidence>
<name>A0A5C6RYQ1_9FLAO</name>
<organism evidence="11 12">
    <name type="scientific">Vicingus serpentipes</name>
    <dbReference type="NCBI Taxonomy" id="1926625"/>
    <lineage>
        <taxon>Bacteria</taxon>
        <taxon>Pseudomonadati</taxon>
        <taxon>Bacteroidota</taxon>
        <taxon>Flavobacteriia</taxon>
        <taxon>Flavobacteriales</taxon>
        <taxon>Vicingaceae</taxon>
        <taxon>Vicingus</taxon>
    </lineage>
</organism>
<feature type="binding site" evidence="10">
    <location>
        <position position="15"/>
    </location>
    <ligand>
        <name>Zn(2+)</name>
        <dbReference type="ChEBI" id="CHEBI:29105"/>
    </ligand>
</feature>
<dbReference type="PANTHER" id="PTHR12589">
    <property type="entry name" value="PYRUVOYL TETRAHYDROBIOPTERIN SYNTHASE"/>
    <property type="match status" value="1"/>
</dbReference>
<dbReference type="Pfam" id="PF01242">
    <property type="entry name" value="PTPS"/>
    <property type="match status" value="1"/>
</dbReference>
<sequence>MKTAIYRLEHFSASHRLHNPRWDDKKNKEVFGKCNNPNYHGHNYELEVCVIGDCDEDTGYVIDTKILSTIIKDEVLDKLDHNNLNLDVEEFKNLNPTTENVARVIYEILRKKIDTNLELKIKLYETRKNYVEYPIY</sequence>
<protein>
    <recommendedName>
        <fullName evidence="3 8">6-carboxy-5,6,7,8-tetrahydropterin synthase</fullName>
        <ecNumber evidence="8">4.-.-.-</ecNumber>
    </recommendedName>
</protein>
<feature type="binding site" evidence="10">
    <location>
        <position position="40"/>
    </location>
    <ligand>
        <name>Zn(2+)</name>
        <dbReference type="ChEBI" id="CHEBI:29105"/>
    </ligand>
</feature>
<dbReference type="GO" id="GO:0008616">
    <property type="term" value="P:tRNA queuosine(34) biosynthetic process"/>
    <property type="evidence" value="ECO:0007669"/>
    <property type="project" value="UniProtKB-KW"/>
</dbReference>
<evidence type="ECO:0000313" key="12">
    <source>
        <dbReference type="Proteomes" id="UP000321721"/>
    </source>
</evidence>
<keyword evidence="6 8" id="KW-0456">Lyase</keyword>
<dbReference type="AlphaFoldDB" id="A0A5C6RYQ1"/>
<dbReference type="PANTHER" id="PTHR12589:SF7">
    <property type="entry name" value="6-PYRUVOYL TETRAHYDROBIOPTERIN SYNTHASE"/>
    <property type="match status" value="1"/>
</dbReference>
<dbReference type="UniPathway" id="UPA00391"/>
<comment type="pathway">
    <text evidence="1 8">Purine metabolism; 7-cyano-7-deazaguanine biosynthesis.</text>
</comment>
<dbReference type="Proteomes" id="UP000321721">
    <property type="component" value="Unassembled WGS sequence"/>
</dbReference>
<keyword evidence="5 8" id="KW-0862">Zinc</keyword>
<dbReference type="Gene3D" id="3.30.479.10">
    <property type="entry name" value="6-pyruvoyl tetrahydropterin synthase/QueD"/>
    <property type="match status" value="1"/>
</dbReference>
<evidence type="ECO:0000256" key="10">
    <source>
        <dbReference type="PIRSR" id="PIRSR006113-2"/>
    </source>
</evidence>
<evidence type="ECO:0000313" key="11">
    <source>
        <dbReference type="EMBL" id="TXB67095.1"/>
    </source>
</evidence>
<dbReference type="GO" id="GO:0070497">
    <property type="term" value="F:6-carboxytetrahydropterin synthase activity"/>
    <property type="evidence" value="ECO:0007669"/>
    <property type="project" value="UniProtKB-EC"/>
</dbReference>
<dbReference type="InterPro" id="IPR007115">
    <property type="entry name" value="6-PTP_synth/QueD"/>
</dbReference>
<dbReference type="EMBL" id="VOOS01000001">
    <property type="protein sequence ID" value="TXB67095.1"/>
    <property type="molecule type" value="Genomic_DNA"/>
</dbReference>
<dbReference type="RefSeq" id="WP_147098320.1">
    <property type="nucleotide sequence ID" value="NZ_VOOS01000001.1"/>
</dbReference>
<keyword evidence="12" id="KW-1185">Reference proteome</keyword>
<comment type="cofactor">
    <cofactor evidence="8 10">
        <name>Zn(2+)</name>
        <dbReference type="ChEBI" id="CHEBI:29105"/>
    </cofactor>
    <text evidence="8 10">Binds 1 zinc ion per subunit.</text>
</comment>
<reference evidence="11 12" key="1">
    <citation type="submission" date="2019-08" db="EMBL/GenBank/DDBJ databases">
        <title>Genome of Vicingus serpentipes NCIMB 15042.</title>
        <authorList>
            <person name="Bowman J.P."/>
        </authorList>
    </citation>
    <scope>NUCLEOTIDE SEQUENCE [LARGE SCALE GENOMIC DNA]</scope>
    <source>
        <strain evidence="11 12">NCIMB 15042</strain>
    </source>
</reference>
<proteinExistence type="inferred from homology"/>
<evidence type="ECO:0000256" key="6">
    <source>
        <dbReference type="ARBA" id="ARBA00023239"/>
    </source>
</evidence>
<evidence type="ECO:0000256" key="7">
    <source>
        <dbReference type="ARBA" id="ARBA00048807"/>
    </source>
</evidence>
<dbReference type="PIRSF" id="PIRSF006113">
    <property type="entry name" value="PTP_synth"/>
    <property type="match status" value="1"/>
</dbReference>
<keyword evidence="8" id="KW-0671">Queuosine biosynthesis</keyword>
<evidence type="ECO:0000256" key="4">
    <source>
        <dbReference type="ARBA" id="ARBA00022723"/>
    </source>
</evidence>
<dbReference type="InterPro" id="IPR038418">
    <property type="entry name" value="6-PTP_synth/QueD_sf"/>
</dbReference>
<feature type="active site" description="Charge relay system" evidence="9">
    <location>
        <position position="81"/>
    </location>
</feature>
<feature type="binding site" evidence="10">
    <location>
        <position position="42"/>
    </location>
    <ligand>
        <name>Zn(2+)</name>
        <dbReference type="ChEBI" id="CHEBI:29105"/>
    </ligand>
</feature>
<dbReference type="FunFam" id="3.30.479.10:FF:000003">
    <property type="entry name" value="6-pyruvoyl tetrahydrobiopterin synthase"/>
    <property type="match status" value="1"/>
</dbReference>
<comment type="catalytic activity">
    <reaction evidence="7 8">
        <text>7,8-dihydroneopterin 3'-triphosphate + H2O = 6-carboxy-5,6,7,8-tetrahydropterin + triphosphate + acetaldehyde + 2 H(+)</text>
        <dbReference type="Rhea" id="RHEA:27966"/>
        <dbReference type="ChEBI" id="CHEBI:15343"/>
        <dbReference type="ChEBI" id="CHEBI:15377"/>
        <dbReference type="ChEBI" id="CHEBI:15378"/>
        <dbReference type="ChEBI" id="CHEBI:18036"/>
        <dbReference type="ChEBI" id="CHEBI:58462"/>
        <dbReference type="ChEBI" id="CHEBI:61032"/>
        <dbReference type="EC" id="4.1.2.50"/>
    </reaction>
</comment>
<dbReference type="OrthoDB" id="9804698at2"/>
<evidence type="ECO:0000256" key="9">
    <source>
        <dbReference type="PIRSR" id="PIRSR006113-1"/>
    </source>
</evidence>
<dbReference type="SUPFAM" id="SSF55620">
    <property type="entry name" value="Tetrahydrobiopterin biosynthesis enzymes-like"/>
    <property type="match status" value="1"/>
</dbReference>
<evidence type="ECO:0000256" key="5">
    <source>
        <dbReference type="ARBA" id="ARBA00022833"/>
    </source>
</evidence>
<evidence type="ECO:0000256" key="2">
    <source>
        <dbReference type="ARBA" id="ARBA00008900"/>
    </source>
</evidence>
<feature type="active site" description="Charge relay system" evidence="9">
    <location>
        <position position="125"/>
    </location>
</feature>